<keyword evidence="3" id="KW-0808">Transferase</keyword>
<protein>
    <submittedName>
        <fullName evidence="3">Acyltransferase</fullName>
    </submittedName>
</protein>
<evidence type="ECO:0000313" key="4">
    <source>
        <dbReference type="Proteomes" id="UP000267159"/>
    </source>
</evidence>
<feature type="domain" description="Acyltransferase 3" evidence="2">
    <location>
        <begin position="24"/>
        <end position="325"/>
    </location>
</feature>
<keyword evidence="1" id="KW-1133">Transmembrane helix</keyword>
<keyword evidence="1" id="KW-0472">Membrane</keyword>
<feature type="transmembrane region" description="Helical" evidence="1">
    <location>
        <begin position="271"/>
        <end position="287"/>
    </location>
</feature>
<feature type="transmembrane region" description="Helical" evidence="1">
    <location>
        <begin position="243"/>
        <end position="262"/>
    </location>
</feature>
<feature type="transmembrane region" description="Helical" evidence="1">
    <location>
        <begin position="183"/>
        <end position="203"/>
    </location>
</feature>
<reference evidence="3 4" key="1">
    <citation type="submission" date="2018-09" db="EMBL/GenBank/DDBJ databases">
        <title>Murine metabolic-syndrome-specific gut microbial biobank.</title>
        <authorList>
            <person name="Liu C."/>
        </authorList>
    </citation>
    <scope>NUCLEOTIDE SEQUENCE [LARGE SCALE GENOMIC DNA]</scope>
    <source>
        <strain evidence="3 4">0.1X-D8-26</strain>
    </source>
</reference>
<proteinExistence type="predicted"/>
<evidence type="ECO:0000313" key="3">
    <source>
        <dbReference type="EMBL" id="RLT81108.1"/>
    </source>
</evidence>
<sequence>MVENQSIIVKELQMVRSQQVRNSNFELLRIVSILLIIAMHVIGYAASKGELSDSNQYIRFFISSFGNLGVGCFVLISGYFGVKYTTRKFVFISWLTTVYAILCAWANNDFSVTRDCVMAITNVPRYFNWYITCYLILMALSGYINCFVESLTKNEFKRLLMILFLFFSVLPMMVSATETALLKSGQCVTYFIYAYLIGRYIRLHRDIDVPKAKSVLMTLVFIAMLFTIKVAGMYVSAIDAIPVMSNNSPLILGAVVSVFYLFKSFNFKSKIVNYISASVLAVYLLDGLKPAVDNYFQVYTYGQGSDFVLYVTMETVTIFLVAILIDKIHVLFGKAEDYIIDKMTVLLTRIMCKVTNL</sequence>
<evidence type="ECO:0000259" key="2">
    <source>
        <dbReference type="Pfam" id="PF01757"/>
    </source>
</evidence>
<dbReference type="AlphaFoldDB" id="A0A3L7Z142"/>
<organism evidence="3 4">
    <name type="scientific">Bacteroides acidifaciens</name>
    <dbReference type="NCBI Taxonomy" id="85831"/>
    <lineage>
        <taxon>Bacteria</taxon>
        <taxon>Pseudomonadati</taxon>
        <taxon>Bacteroidota</taxon>
        <taxon>Bacteroidia</taxon>
        <taxon>Bacteroidales</taxon>
        <taxon>Bacteroidaceae</taxon>
        <taxon>Bacteroides</taxon>
    </lineage>
</organism>
<dbReference type="Proteomes" id="UP000267159">
    <property type="component" value="Unassembled WGS sequence"/>
</dbReference>
<dbReference type="GO" id="GO:0016747">
    <property type="term" value="F:acyltransferase activity, transferring groups other than amino-acyl groups"/>
    <property type="evidence" value="ECO:0007669"/>
    <property type="project" value="InterPro"/>
</dbReference>
<evidence type="ECO:0000256" key="1">
    <source>
        <dbReference type="SAM" id="Phobius"/>
    </source>
</evidence>
<dbReference type="RefSeq" id="WP_121766319.1">
    <property type="nucleotide sequence ID" value="NZ_RAZM01000009.1"/>
</dbReference>
<gene>
    <name evidence="3" type="ORF">D7Y07_04700</name>
</gene>
<dbReference type="EMBL" id="RAZM01000009">
    <property type="protein sequence ID" value="RLT81108.1"/>
    <property type="molecule type" value="Genomic_DNA"/>
</dbReference>
<feature type="transmembrane region" description="Helical" evidence="1">
    <location>
        <begin position="307"/>
        <end position="325"/>
    </location>
</feature>
<keyword evidence="3" id="KW-0012">Acyltransferase</keyword>
<keyword evidence="1" id="KW-0812">Transmembrane</keyword>
<feature type="transmembrane region" description="Helical" evidence="1">
    <location>
        <begin position="89"/>
        <end position="107"/>
    </location>
</feature>
<accession>A0A3L7Z142</accession>
<dbReference type="Pfam" id="PF01757">
    <property type="entry name" value="Acyl_transf_3"/>
    <property type="match status" value="1"/>
</dbReference>
<comment type="caution">
    <text evidence="3">The sequence shown here is derived from an EMBL/GenBank/DDBJ whole genome shotgun (WGS) entry which is preliminary data.</text>
</comment>
<feature type="transmembrane region" description="Helical" evidence="1">
    <location>
        <begin position="58"/>
        <end position="82"/>
    </location>
</feature>
<name>A0A3L7Z142_9BACE</name>
<dbReference type="InterPro" id="IPR002656">
    <property type="entry name" value="Acyl_transf_3_dom"/>
</dbReference>
<feature type="transmembrane region" description="Helical" evidence="1">
    <location>
        <begin position="27"/>
        <end position="46"/>
    </location>
</feature>
<feature type="transmembrane region" description="Helical" evidence="1">
    <location>
        <begin position="127"/>
        <end position="147"/>
    </location>
</feature>
<feature type="transmembrane region" description="Helical" evidence="1">
    <location>
        <begin position="215"/>
        <end position="237"/>
    </location>
</feature>
<feature type="transmembrane region" description="Helical" evidence="1">
    <location>
        <begin position="159"/>
        <end position="177"/>
    </location>
</feature>